<gene>
    <name evidence="1" type="ORF">ACEZ3G_11480</name>
</gene>
<accession>A0ACC7LK36</accession>
<protein>
    <submittedName>
        <fullName evidence="1">MBL fold metallo-hydrolase</fullName>
    </submittedName>
</protein>
<keyword evidence="2" id="KW-1185">Reference proteome</keyword>
<dbReference type="EMBL" id="JBHFPV010000002">
    <property type="protein sequence ID" value="MFH6604101.1"/>
    <property type="molecule type" value="Genomic_DNA"/>
</dbReference>
<evidence type="ECO:0000313" key="1">
    <source>
        <dbReference type="EMBL" id="MFH6604101.1"/>
    </source>
</evidence>
<sequence>MKKIFIALVAVNLTFFACKEKTKSGPFIDSDIENAVTSPESFKVLELSTKENLKIVPIEHATVVLEWKDLTIYVDPVGGAEAFEGQKAPDLILITDIHGDHLNVETLQALDTEKAKIIMPQAVADKMPDAFVPQIDILNNGDSKERYGIVVEAVPMYNLREEALKFHEKGRGNGYILNLGDQRIYFSGDTEDIPEMRALENIDKAFICMNLPYTMTEESAADAVLDFKPKQVYPYHYRGNPDVSDVSKFKEIVNAGNPDIEVIQLDWYPKDDF</sequence>
<evidence type="ECO:0000313" key="2">
    <source>
        <dbReference type="Proteomes" id="UP001595191"/>
    </source>
</evidence>
<dbReference type="Proteomes" id="UP001595191">
    <property type="component" value="Unassembled WGS sequence"/>
</dbReference>
<organism evidence="1 2">
    <name type="scientific">Meishania litoralis</name>
    <dbReference type="NCBI Taxonomy" id="3434685"/>
    <lineage>
        <taxon>Bacteria</taxon>
        <taxon>Pseudomonadati</taxon>
        <taxon>Bacteroidota</taxon>
        <taxon>Flavobacteriia</taxon>
        <taxon>Flavobacteriales</taxon>
        <taxon>Flavobacteriaceae</taxon>
        <taxon>Meishania</taxon>
    </lineage>
</organism>
<comment type="caution">
    <text evidence="1">The sequence shown here is derived from an EMBL/GenBank/DDBJ whole genome shotgun (WGS) entry which is preliminary data.</text>
</comment>
<name>A0ACC7LK36_9FLAO</name>
<reference evidence="1" key="1">
    <citation type="submission" date="2024-09" db="EMBL/GenBank/DDBJ databases">
        <authorList>
            <person name="Liu J."/>
        </authorList>
    </citation>
    <scope>NUCLEOTIDE SEQUENCE</scope>
    <source>
        <strain evidence="1">NBU2967</strain>
    </source>
</reference>
<proteinExistence type="predicted"/>